<evidence type="ECO:0008006" key="2">
    <source>
        <dbReference type="Google" id="ProtNLM"/>
    </source>
</evidence>
<protein>
    <recommendedName>
        <fullName evidence="2">Ppx/GppA phosphatase domain-containing protein</fullName>
    </recommendedName>
</protein>
<sequence length="164" mass="17013">MLMPPLAIDCGSGGTRVFRLLDAGVERLPWPDGEKAPVLSHILASADGRAAFAAAVSKLPSDDIFVGATAGVRHALDSGAASPADIEALRTLLPAGASLELLSPLDEARFELAALRRQRPGCSAAMLSMGGKSMQLGSEGRLVSLPFAMHLGHDLLKASPIHRA</sequence>
<organism evidence="1">
    <name type="scientific">Emiliania huxleyi</name>
    <name type="common">Coccolithophore</name>
    <name type="synonym">Pontosphaera huxleyi</name>
    <dbReference type="NCBI Taxonomy" id="2903"/>
    <lineage>
        <taxon>Eukaryota</taxon>
        <taxon>Haptista</taxon>
        <taxon>Haptophyta</taxon>
        <taxon>Prymnesiophyceae</taxon>
        <taxon>Isochrysidales</taxon>
        <taxon>Noelaerhabdaceae</taxon>
        <taxon>Emiliania</taxon>
    </lineage>
</organism>
<accession>A0A7S3SIE1</accession>
<evidence type="ECO:0000313" key="1">
    <source>
        <dbReference type="EMBL" id="CAE0555438.1"/>
    </source>
</evidence>
<name>A0A7S3SIE1_EMIHU</name>
<dbReference type="AlphaFoldDB" id="A0A7S3SIE1"/>
<dbReference type="EMBL" id="HBIR01027525">
    <property type="protein sequence ID" value="CAE0555438.1"/>
    <property type="molecule type" value="Transcribed_RNA"/>
</dbReference>
<gene>
    <name evidence="1" type="ORF">EHUX00137_LOCUS21236</name>
</gene>
<proteinExistence type="predicted"/>
<reference evidence="1" key="1">
    <citation type="submission" date="2021-01" db="EMBL/GenBank/DDBJ databases">
        <authorList>
            <person name="Corre E."/>
            <person name="Pelletier E."/>
            <person name="Niang G."/>
            <person name="Scheremetjew M."/>
            <person name="Finn R."/>
            <person name="Kale V."/>
            <person name="Holt S."/>
            <person name="Cochrane G."/>
            <person name="Meng A."/>
            <person name="Brown T."/>
            <person name="Cohen L."/>
        </authorList>
    </citation>
    <scope>NUCLEOTIDE SEQUENCE</scope>
    <source>
        <strain evidence="1">379</strain>
    </source>
</reference>